<sequence>MGKNLGLLKLWFCPPKPWHVETDFWSSLCVLTTWFIWKARCLKIFQDKMLSPTNIAYQINSLIFKLFGQHDIQAQFSQNHVTRSIWIPPSEKQVK</sequence>
<protein>
    <submittedName>
        <fullName evidence="1">Uncharacterized protein</fullName>
    </submittedName>
</protein>
<comment type="caution">
    <text evidence="1">The sequence shown here is derived from an EMBL/GenBank/DDBJ whole genome shotgun (WGS) entry which is preliminary data.</text>
</comment>
<feature type="non-terminal residue" evidence="1">
    <location>
        <position position="95"/>
    </location>
</feature>
<dbReference type="OrthoDB" id="1919846at2759"/>
<keyword evidence="2" id="KW-1185">Reference proteome</keyword>
<evidence type="ECO:0000313" key="2">
    <source>
        <dbReference type="Proteomes" id="UP000554482"/>
    </source>
</evidence>
<dbReference type="AlphaFoldDB" id="A0A7J6X5A0"/>
<organism evidence="1 2">
    <name type="scientific">Thalictrum thalictroides</name>
    <name type="common">Rue-anemone</name>
    <name type="synonym">Anemone thalictroides</name>
    <dbReference type="NCBI Taxonomy" id="46969"/>
    <lineage>
        <taxon>Eukaryota</taxon>
        <taxon>Viridiplantae</taxon>
        <taxon>Streptophyta</taxon>
        <taxon>Embryophyta</taxon>
        <taxon>Tracheophyta</taxon>
        <taxon>Spermatophyta</taxon>
        <taxon>Magnoliopsida</taxon>
        <taxon>Ranunculales</taxon>
        <taxon>Ranunculaceae</taxon>
        <taxon>Thalictroideae</taxon>
        <taxon>Thalictrum</taxon>
    </lineage>
</organism>
<accession>A0A7J6X5A0</accession>
<name>A0A7J6X5A0_THATH</name>
<evidence type="ECO:0000313" key="1">
    <source>
        <dbReference type="EMBL" id="KAF5204227.1"/>
    </source>
</evidence>
<gene>
    <name evidence="1" type="ORF">FRX31_006187</name>
</gene>
<proteinExistence type="predicted"/>
<dbReference type="EMBL" id="JABWDY010005690">
    <property type="protein sequence ID" value="KAF5204227.1"/>
    <property type="molecule type" value="Genomic_DNA"/>
</dbReference>
<reference evidence="1 2" key="1">
    <citation type="submission" date="2020-06" db="EMBL/GenBank/DDBJ databases">
        <title>Transcriptomic and genomic resources for Thalictrum thalictroides and T. hernandezii: Facilitating candidate gene discovery in an emerging model plant lineage.</title>
        <authorList>
            <person name="Arias T."/>
            <person name="Riano-Pachon D.M."/>
            <person name="Di Stilio V.S."/>
        </authorList>
    </citation>
    <scope>NUCLEOTIDE SEQUENCE [LARGE SCALE GENOMIC DNA]</scope>
    <source>
        <strain evidence="2">cv. WT478/WT964</strain>
        <tissue evidence="1">Leaves</tissue>
    </source>
</reference>
<dbReference type="Proteomes" id="UP000554482">
    <property type="component" value="Unassembled WGS sequence"/>
</dbReference>